<evidence type="ECO:0000313" key="3">
    <source>
        <dbReference type="Proteomes" id="UP000316095"/>
    </source>
</evidence>
<gene>
    <name evidence="2" type="ORF">Pan54_06300</name>
</gene>
<dbReference type="OrthoDB" id="239917at2"/>
<evidence type="ECO:0000313" key="2">
    <source>
        <dbReference type="EMBL" id="TWT59919.1"/>
    </source>
</evidence>
<protein>
    <submittedName>
        <fullName evidence="2">Uncharacterized protein</fullName>
    </submittedName>
</protein>
<dbReference type="AlphaFoldDB" id="A0A5C5XB98"/>
<dbReference type="RefSeq" id="WP_146502095.1">
    <property type="nucleotide sequence ID" value="NZ_SJPG01000001.1"/>
</dbReference>
<organism evidence="2 3">
    <name type="scientific">Rubinisphaera italica</name>
    <dbReference type="NCBI Taxonomy" id="2527969"/>
    <lineage>
        <taxon>Bacteria</taxon>
        <taxon>Pseudomonadati</taxon>
        <taxon>Planctomycetota</taxon>
        <taxon>Planctomycetia</taxon>
        <taxon>Planctomycetales</taxon>
        <taxon>Planctomycetaceae</taxon>
        <taxon>Rubinisphaera</taxon>
    </lineage>
</organism>
<dbReference type="EMBL" id="SJPG01000001">
    <property type="protein sequence ID" value="TWT59919.1"/>
    <property type="molecule type" value="Genomic_DNA"/>
</dbReference>
<name>A0A5C5XB98_9PLAN</name>
<evidence type="ECO:0000256" key="1">
    <source>
        <dbReference type="SAM" id="Phobius"/>
    </source>
</evidence>
<dbReference type="Proteomes" id="UP000316095">
    <property type="component" value="Unassembled WGS sequence"/>
</dbReference>
<reference evidence="2 3" key="1">
    <citation type="submission" date="2019-02" db="EMBL/GenBank/DDBJ databases">
        <title>Deep-cultivation of Planctomycetes and their phenomic and genomic characterization uncovers novel biology.</title>
        <authorList>
            <person name="Wiegand S."/>
            <person name="Jogler M."/>
            <person name="Boedeker C."/>
            <person name="Pinto D."/>
            <person name="Vollmers J."/>
            <person name="Rivas-Marin E."/>
            <person name="Kohn T."/>
            <person name="Peeters S.H."/>
            <person name="Heuer A."/>
            <person name="Rast P."/>
            <person name="Oberbeckmann S."/>
            <person name="Bunk B."/>
            <person name="Jeske O."/>
            <person name="Meyerdierks A."/>
            <person name="Storesund J.E."/>
            <person name="Kallscheuer N."/>
            <person name="Luecker S."/>
            <person name="Lage O.M."/>
            <person name="Pohl T."/>
            <person name="Merkel B.J."/>
            <person name="Hornburger P."/>
            <person name="Mueller R.-W."/>
            <person name="Bruemmer F."/>
            <person name="Labrenz M."/>
            <person name="Spormann A.M."/>
            <person name="Op Den Camp H."/>
            <person name="Overmann J."/>
            <person name="Amann R."/>
            <person name="Jetten M.S.M."/>
            <person name="Mascher T."/>
            <person name="Medema M.H."/>
            <person name="Devos D.P."/>
            <person name="Kaster A.-K."/>
            <person name="Ovreas L."/>
            <person name="Rohde M."/>
            <person name="Galperin M.Y."/>
            <person name="Jogler C."/>
        </authorList>
    </citation>
    <scope>NUCLEOTIDE SEQUENCE [LARGE SCALE GENOMIC DNA]</scope>
    <source>
        <strain evidence="2 3">Pan54</strain>
    </source>
</reference>
<sequence>MQSQFQIHSLTKNSRRRRGAALYILIVTMSVLISMLGLTGMNLMRLQRDQMLTGVERQRARLLSRSAVELGLYQLKNDPNWRTSYSNGVETTPSNIHASVNGTISWIVQDSDGNLQNADVALQLLGIGRLDNTVQVTSIDLMAQETFGPQVLRNYTSLLSLSVNYISSNNSAGQYFKATLPAEAISWKITEIDLYCMKNKKDKTVTVRICQPDAFNLPTATNYDSLTFLSNDAPVGFPGWVTFSFSGETTIDANDGVCLMLESDSLQAPIQYFHKQGDLTATNSAYIAGPPDFLTSYSDSSLIYEVRGVYYTDSQNGPFAIAGTWQWASAP</sequence>
<keyword evidence="1" id="KW-1133">Transmembrane helix</keyword>
<feature type="transmembrane region" description="Helical" evidence="1">
    <location>
        <begin position="20"/>
        <end position="41"/>
    </location>
</feature>
<keyword evidence="1" id="KW-0812">Transmembrane</keyword>
<proteinExistence type="predicted"/>
<accession>A0A5C5XB98</accession>
<comment type="caution">
    <text evidence="2">The sequence shown here is derived from an EMBL/GenBank/DDBJ whole genome shotgun (WGS) entry which is preliminary data.</text>
</comment>
<keyword evidence="1" id="KW-0472">Membrane</keyword>
<keyword evidence="3" id="KW-1185">Reference proteome</keyword>